<dbReference type="AlphaFoldDB" id="A0A1G4HBY3"/>
<dbReference type="VEuPathDB" id="PlasmoDB:PVW1_080037600"/>
<dbReference type="Proteomes" id="UP000779233">
    <property type="component" value="Unassembled WGS sequence"/>
</dbReference>
<feature type="compositionally biased region" description="Basic residues" evidence="1">
    <location>
        <begin position="252"/>
        <end position="264"/>
    </location>
</feature>
<dbReference type="VEuPathDB" id="PlasmoDB:PVPAM_080044300"/>
<dbReference type="EMBL" id="CAJZCX010000009">
    <property type="protein sequence ID" value="CAG9479275.1"/>
    <property type="molecule type" value="Genomic_DNA"/>
</dbReference>
<reference evidence="3 4" key="1">
    <citation type="submission" date="2016-07" db="EMBL/GenBank/DDBJ databases">
        <authorList>
            <consortium name="Pathogen Informatics"/>
        </authorList>
    </citation>
    <scope>NUCLEOTIDE SEQUENCE [LARGE SCALE GENOMIC DNA]</scope>
    <source>
        <strain evidence="2">PvW1</strain>
    </source>
</reference>
<feature type="compositionally biased region" description="Basic and acidic residues" evidence="1">
    <location>
        <begin position="235"/>
        <end position="244"/>
    </location>
</feature>
<protein>
    <submittedName>
        <fullName evidence="2">(malaria parasite P. vivax) hypothetical protein</fullName>
    </submittedName>
</protein>
<sequence length="318" mass="34634">MASRLTSLLCNVGNLPCDLDCLSTRKCEHGGINLCHLASIGMNKGKTLDDCLTASSSDDRYNYQDSSDMNKYYFDGCIKKEGFVYKIEASNLNARNMCPGLAPDRDDYHPNEEEENSSNVIDLDDEVLIGNFPFGCLREVAQGSMNNLENGNSRVIITERNLMITRKDTDLTGHNARIGGKQSSHLYSEIVKPDAAGSEHSAEEGDETEEKGEAREGGEAGRVIFPPSFDATNGAHDDMDEVGRAKRSTSSGKKKRGNNRAKKKKESEEGRGKNLRSMFGFFASAEPAVSNSSRSCRGKVSDASSEFLSVISGVKSNA</sequence>
<name>A0A1G4HBY3_PLAVI</name>
<organism evidence="3 4">
    <name type="scientific">Plasmodium vivax</name>
    <name type="common">malaria parasite P. vivax</name>
    <dbReference type="NCBI Taxonomy" id="5855"/>
    <lineage>
        <taxon>Eukaryota</taxon>
        <taxon>Sar</taxon>
        <taxon>Alveolata</taxon>
        <taxon>Apicomplexa</taxon>
        <taxon>Aconoidasida</taxon>
        <taxon>Haemosporida</taxon>
        <taxon>Plasmodiidae</taxon>
        <taxon>Plasmodium</taxon>
        <taxon>Plasmodium (Plasmodium)</taxon>
    </lineage>
</organism>
<gene>
    <name evidence="3" type="ORF">PVC01_080033200</name>
    <name evidence="2" type="ORF">PVW1_080037600</name>
</gene>
<evidence type="ECO:0000313" key="4">
    <source>
        <dbReference type="Proteomes" id="UP000305196"/>
    </source>
</evidence>
<dbReference type="VEuPathDB" id="PlasmoDB:PVP01_0831900"/>
<evidence type="ECO:0000313" key="2">
    <source>
        <dbReference type="EMBL" id="CAG9479275.1"/>
    </source>
</evidence>
<accession>A0A1G4HBY3</accession>
<dbReference type="EMBL" id="LT615263">
    <property type="protein sequence ID" value="SCO72427.1"/>
    <property type="molecule type" value="Genomic_DNA"/>
</dbReference>
<feature type="region of interest" description="Disordered" evidence="1">
    <location>
        <begin position="193"/>
        <end position="274"/>
    </location>
</feature>
<dbReference type="Proteomes" id="UP000305196">
    <property type="component" value="Chromosome 8"/>
</dbReference>
<evidence type="ECO:0000256" key="1">
    <source>
        <dbReference type="SAM" id="MobiDB-lite"/>
    </source>
</evidence>
<evidence type="ECO:0000313" key="3">
    <source>
        <dbReference type="EMBL" id="SCO72427.1"/>
    </source>
</evidence>
<proteinExistence type="predicted"/>
<dbReference type="VEuPathDB" id="PlasmoDB:PVX_119535"/>